<dbReference type="Gene3D" id="3.30.70.100">
    <property type="match status" value="1"/>
</dbReference>
<dbReference type="Proteomes" id="UP000290889">
    <property type="component" value="Chromosome"/>
</dbReference>
<protein>
    <submittedName>
        <fullName evidence="3">Dabb family protein</fullName>
    </submittedName>
</protein>
<keyword evidence="4" id="KW-1185">Reference proteome</keyword>
<dbReference type="PROSITE" id="PS51257">
    <property type="entry name" value="PROKAR_LIPOPROTEIN"/>
    <property type="match status" value="1"/>
</dbReference>
<sequence length="133" mass="15266">MKRIVFLVLASLLVLSCNGQNESTDTFDAAFVHSVYIWLKNPESTKDRAAFEASMETFMKNSLYAKTKFLGTPPKASREIVDDSYTYNLIVTFASAEDQDKYQKEEAHLKFIEESEHLWKKVLIYDAIGPKEE</sequence>
<dbReference type="Pfam" id="PF07876">
    <property type="entry name" value="Dabb"/>
    <property type="match status" value="1"/>
</dbReference>
<proteinExistence type="predicted"/>
<dbReference type="EMBL" id="CP035544">
    <property type="protein sequence ID" value="QBA63249.1"/>
    <property type="molecule type" value="Genomic_DNA"/>
</dbReference>
<keyword evidence="1" id="KW-0732">Signal</keyword>
<dbReference type="PROSITE" id="PS51502">
    <property type="entry name" value="S_R_A_B_BARREL"/>
    <property type="match status" value="1"/>
</dbReference>
<evidence type="ECO:0000256" key="1">
    <source>
        <dbReference type="SAM" id="SignalP"/>
    </source>
</evidence>
<reference evidence="3 4" key="1">
    <citation type="submission" date="2019-01" db="EMBL/GenBank/DDBJ databases">
        <title>Muriicola soli sp. nov., isolated from soil.</title>
        <authorList>
            <person name="Kang H.J."/>
            <person name="Kim S.B."/>
        </authorList>
    </citation>
    <scope>NUCLEOTIDE SEQUENCE [LARGE SCALE GENOMIC DNA]</scope>
    <source>
        <strain evidence="3 4">MMS17-SY002</strain>
    </source>
</reference>
<evidence type="ECO:0000313" key="3">
    <source>
        <dbReference type="EMBL" id="QBA63249.1"/>
    </source>
</evidence>
<organism evidence="3 4">
    <name type="scientific">Muriicola soli</name>
    <dbReference type="NCBI Taxonomy" id="2507538"/>
    <lineage>
        <taxon>Bacteria</taxon>
        <taxon>Pseudomonadati</taxon>
        <taxon>Bacteroidota</taxon>
        <taxon>Flavobacteriia</taxon>
        <taxon>Flavobacteriales</taxon>
        <taxon>Flavobacteriaceae</taxon>
        <taxon>Muriicola</taxon>
    </lineage>
</organism>
<evidence type="ECO:0000313" key="4">
    <source>
        <dbReference type="Proteomes" id="UP000290889"/>
    </source>
</evidence>
<dbReference type="InterPro" id="IPR013097">
    <property type="entry name" value="Dabb"/>
</dbReference>
<accession>A0A411E6E1</accession>
<feature type="chain" id="PRO_5019386196" evidence="1">
    <location>
        <begin position="20"/>
        <end position="133"/>
    </location>
</feature>
<name>A0A411E6E1_9FLAO</name>
<dbReference type="RefSeq" id="WP_129602055.1">
    <property type="nucleotide sequence ID" value="NZ_CP035544.1"/>
</dbReference>
<evidence type="ECO:0000259" key="2">
    <source>
        <dbReference type="PROSITE" id="PS51502"/>
    </source>
</evidence>
<dbReference type="AlphaFoldDB" id="A0A411E6E1"/>
<gene>
    <name evidence="3" type="ORF">EQY75_00990</name>
</gene>
<dbReference type="SUPFAM" id="SSF54909">
    <property type="entry name" value="Dimeric alpha+beta barrel"/>
    <property type="match status" value="1"/>
</dbReference>
<dbReference type="InterPro" id="IPR011008">
    <property type="entry name" value="Dimeric_a/b-barrel"/>
</dbReference>
<dbReference type="KEGG" id="mur:EQY75_00990"/>
<feature type="domain" description="Stress-response A/B barrel" evidence="2">
    <location>
        <begin position="31"/>
        <end position="127"/>
    </location>
</feature>
<dbReference type="OrthoDB" id="7189263at2"/>
<feature type="signal peptide" evidence="1">
    <location>
        <begin position="1"/>
        <end position="19"/>
    </location>
</feature>
<dbReference type="SMART" id="SM00886">
    <property type="entry name" value="Dabb"/>
    <property type="match status" value="1"/>
</dbReference>